<gene>
    <name evidence="1" type="ORF">TM35_000262380</name>
</gene>
<proteinExistence type="predicted"/>
<dbReference type="GeneID" id="39987755"/>
<dbReference type="Proteomes" id="UP000192257">
    <property type="component" value="Unassembled WGS sequence"/>
</dbReference>
<evidence type="ECO:0008006" key="3">
    <source>
        <dbReference type="Google" id="ProtNLM"/>
    </source>
</evidence>
<dbReference type="VEuPathDB" id="TriTrypDB:TM35_000262380"/>
<evidence type="ECO:0000313" key="2">
    <source>
        <dbReference type="Proteomes" id="UP000192257"/>
    </source>
</evidence>
<reference evidence="1 2" key="1">
    <citation type="submission" date="2017-03" db="EMBL/GenBank/DDBJ databases">
        <title>An alternative strategy for trypanosome survival in the mammalian bloodstream revealed through genome and transcriptome analysis of the ubiquitous bovine parasite Trypanosoma (Megatrypanum) theileri.</title>
        <authorList>
            <person name="Kelly S."/>
            <person name="Ivens A."/>
            <person name="Mott A."/>
            <person name="O'Neill E."/>
            <person name="Emms D."/>
            <person name="Macleod O."/>
            <person name="Voorheis P."/>
            <person name="Matthews J."/>
            <person name="Matthews K."/>
            <person name="Carrington M."/>
        </authorList>
    </citation>
    <scope>NUCLEOTIDE SEQUENCE [LARGE SCALE GENOMIC DNA]</scope>
    <source>
        <strain evidence="1">Edinburgh</strain>
    </source>
</reference>
<keyword evidence="2" id="KW-1185">Reference proteome</keyword>
<accession>A0A1X0NPZ4</accession>
<dbReference type="AlphaFoldDB" id="A0A1X0NPZ4"/>
<protein>
    <recommendedName>
        <fullName evidence="3">UDP-Gal or UDP-GlcNAc-dependent glycosyltransferase</fullName>
    </recommendedName>
</protein>
<comment type="caution">
    <text evidence="1">The sequence shown here is derived from an EMBL/GenBank/DDBJ whole genome shotgun (WGS) entry which is preliminary data.</text>
</comment>
<name>A0A1X0NPZ4_9TRYP</name>
<organism evidence="1 2">
    <name type="scientific">Trypanosoma theileri</name>
    <dbReference type="NCBI Taxonomy" id="67003"/>
    <lineage>
        <taxon>Eukaryota</taxon>
        <taxon>Discoba</taxon>
        <taxon>Euglenozoa</taxon>
        <taxon>Kinetoplastea</taxon>
        <taxon>Metakinetoplastina</taxon>
        <taxon>Trypanosomatida</taxon>
        <taxon>Trypanosomatidae</taxon>
        <taxon>Trypanosoma</taxon>
    </lineage>
</organism>
<dbReference type="EMBL" id="NBCO01000026">
    <property type="protein sequence ID" value="ORC86786.1"/>
    <property type="molecule type" value="Genomic_DNA"/>
</dbReference>
<feature type="non-terminal residue" evidence="1">
    <location>
        <position position="97"/>
    </location>
</feature>
<sequence>MANRGQRKVVIVITLFFLLLTLQAFIGHRYYDARTAVTSSWYPSDTSLNVTADVTSHSPDATADNESLRYIPHSTVQTWKERDYLIVFGIPSIDIEA</sequence>
<evidence type="ECO:0000313" key="1">
    <source>
        <dbReference type="EMBL" id="ORC86786.1"/>
    </source>
</evidence>
<dbReference type="RefSeq" id="XP_028880852.1">
    <property type="nucleotide sequence ID" value="XM_029027975.1"/>
</dbReference>